<evidence type="ECO:0000256" key="1">
    <source>
        <dbReference type="ARBA" id="ARBA00001913"/>
    </source>
</evidence>
<dbReference type="Gene3D" id="1.10.530.10">
    <property type="match status" value="1"/>
</dbReference>
<evidence type="ECO:0000256" key="5">
    <source>
        <dbReference type="ARBA" id="ARBA00022723"/>
    </source>
</evidence>
<proteinExistence type="inferred from homology"/>
<dbReference type="GO" id="GO:0046872">
    <property type="term" value="F:metal ion binding"/>
    <property type="evidence" value="ECO:0007669"/>
    <property type="project" value="UniProtKB-KW"/>
</dbReference>
<dbReference type="GO" id="GO:0036126">
    <property type="term" value="C:sperm flagellum"/>
    <property type="evidence" value="ECO:0007669"/>
    <property type="project" value="TreeGrafter"/>
</dbReference>
<feature type="signal peptide" evidence="10">
    <location>
        <begin position="1"/>
        <end position="35"/>
    </location>
</feature>
<dbReference type="GO" id="GO:0007342">
    <property type="term" value="P:fusion of sperm to egg plasma membrane involved in single fertilization"/>
    <property type="evidence" value="ECO:0007669"/>
    <property type="project" value="TreeGrafter"/>
</dbReference>
<dbReference type="AlphaFoldDB" id="A0A8C4M0L2"/>
<dbReference type="GO" id="GO:0003796">
    <property type="term" value="F:lysozyme activity"/>
    <property type="evidence" value="ECO:0007669"/>
    <property type="project" value="InterPro"/>
</dbReference>
<name>A0A8C4M0L2_EQUAS</name>
<evidence type="ECO:0000256" key="3">
    <source>
        <dbReference type="ARBA" id="ARBA00011780"/>
    </source>
</evidence>
<comment type="subunit">
    <text evidence="3">Interacts with ASTL.</text>
</comment>
<dbReference type="PROSITE" id="PS51348">
    <property type="entry name" value="GLYCOSYL_HYDROL_F22_2"/>
    <property type="match status" value="1"/>
</dbReference>
<dbReference type="GO" id="GO:0001669">
    <property type="term" value="C:acrosomal vesicle"/>
    <property type="evidence" value="ECO:0007669"/>
    <property type="project" value="TreeGrafter"/>
</dbReference>
<dbReference type="Pfam" id="PF00062">
    <property type="entry name" value="Lys"/>
    <property type="match status" value="1"/>
</dbReference>
<dbReference type="Ensembl" id="ENSEAST00005017069.1">
    <property type="protein sequence ID" value="ENSEASP00005015691.1"/>
    <property type="gene ID" value="ENSEASG00005010921.1"/>
</dbReference>
<protein>
    <recommendedName>
        <fullName evidence="4">Sperm acrosome membrane-associated protein 3</fullName>
    </recommendedName>
</protein>
<dbReference type="InterPro" id="IPR023346">
    <property type="entry name" value="Lysozyme-like_dom_sf"/>
</dbReference>
<evidence type="ECO:0000256" key="4">
    <source>
        <dbReference type="ARBA" id="ARBA00016370"/>
    </source>
</evidence>
<comment type="cofactor">
    <cofactor evidence="1">
        <name>Ca(2+)</name>
        <dbReference type="ChEBI" id="CHEBI:29108"/>
    </cofactor>
</comment>
<dbReference type="SMART" id="SM00263">
    <property type="entry name" value="LYZ1"/>
    <property type="match status" value="1"/>
</dbReference>
<sequence length="145" mass="16402">MDARGWPPGRWLCPPGIVLLAFASLLSCLLPSGQAKIYSRCELTRTLRNFGLEGYRGYSLADWVCLAYYTSGFNTAAVDHEADGSTNNGIFQVNSRKWCQNLDPEAPNLCQMYCSAKEKWVWVQFCHFLNVDLGKIIMCLSQFFI</sequence>
<organism evidence="11">
    <name type="scientific">Equus asinus asinus</name>
    <dbReference type="NCBI Taxonomy" id="83772"/>
    <lineage>
        <taxon>Eukaryota</taxon>
        <taxon>Metazoa</taxon>
        <taxon>Chordata</taxon>
        <taxon>Craniata</taxon>
        <taxon>Vertebrata</taxon>
        <taxon>Euteleostomi</taxon>
        <taxon>Mammalia</taxon>
        <taxon>Eutheria</taxon>
        <taxon>Laurasiatheria</taxon>
        <taxon>Perissodactyla</taxon>
        <taxon>Equidae</taxon>
        <taxon>Equus</taxon>
    </lineage>
</organism>
<dbReference type="SUPFAM" id="SSF53955">
    <property type="entry name" value="Lysozyme-like"/>
    <property type="match status" value="1"/>
</dbReference>
<keyword evidence="5" id="KW-0479">Metal-binding</keyword>
<dbReference type="PRINTS" id="PR00135">
    <property type="entry name" value="LYZLACT"/>
</dbReference>
<evidence type="ECO:0000313" key="11">
    <source>
        <dbReference type="Ensembl" id="ENSEASP00005015691.1"/>
    </source>
</evidence>
<dbReference type="PRINTS" id="PR00137">
    <property type="entry name" value="LYSOZYME"/>
</dbReference>
<dbReference type="PROSITE" id="PS51257">
    <property type="entry name" value="PROKAR_LIPOPROTEIN"/>
    <property type="match status" value="1"/>
</dbReference>
<dbReference type="FunFam" id="1.10.530.10:FF:000001">
    <property type="entry name" value="Lysozyme C"/>
    <property type="match status" value="1"/>
</dbReference>
<reference evidence="11" key="1">
    <citation type="submission" date="2023-03" db="UniProtKB">
        <authorList>
            <consortium name="Ensembl"/>
        </authorList>
    </citation>
    <scope>IDENTIFICATION</scope>
</reference>
<keyword evidence="10" id="KW-0732">Signal</keyword>
<accession>A0A8C4M0L2</accession>
<evidence type="ECO:0000256" key="8">
    <source>
        <dbReference type="ARBA" id="ARBA00024656"/>
    </source>
</evidence>
<dbReference type="PANTHER" id="PTHR11407:SF25">
    <property type="entry name" value="SPERM ACROSOME MEMBRANE-ASSOCIATED PROTEIN 3"/>
    <property type="match status" value="1"/>
</dbReference>
<keyword evidence="7" id="KW-1015">Disulfide bond</keyword>
<comment type="similarity">
    <text evidence="2 9">Belongs to the glycosyl hydrolase 22 family.</text>
</comment>
<evidence type="ECO:0000256" key="9">
    <source>
        <dbReference type="RuleBase" id="RU004440"/>
    </source>
</evidence>
<dbReference type="PANTHER" id="PTHR11407">
    <property type="entry name" value="LYSOZYME C"/>
    <property type="match status" value="1"/>
</dbReference>
<dbReference type="InterPro" id="IPR000974">
    <property type="entry name" value="Glyco_hydro_22_lys"/>
</dbReference>
<evidence type="ECO:0000256" key="7">
    <source>
        <dbReference type="ARBA" id="ARBA00023157"/>
    </source>
</evidence>
<comment type="function">
    <text evidence="8">Sperm surface membrane protein that may be involved in sperm-egg plasma membrane adhesion and fusion during fertilization. It could be a potential receptor for the egg oligosaccharide residue N-acetylglucosamine, which is present in the extracellular matrix over the egg plasma membrane. The processed form has no detectable bacteriolytic activity in vitro.</text>
</comment>
<evidence type="ECO:0000256" key="10">
    <source>
        <dbReference type="SAM" id="SignalP"/>
    </source>
</evidence>
<feature type="chain" id="PRO_5034361692" description="Sperm acrosome membrane-associated protein 3" evidence="10">
    <location>
        <begin position="36"/>
        <end position="145"/>
    </location>
</feature>
<keyword evidence="6" id="KW-0106">Calcium</keyword>
<gene>
    <name evidence="11" type="primary">SPACA3</name>
</gene>
<evidence type="ECO:0000256" key="6">
    <source>
        <dbReference type="ARBA" id="ARBA00022837"/>
    </source>
</evidence>
<dbReference type="InterPro" id="IPR001916">
    <property type="entry name" value="Glyco_hydro_22"/>
</dbReference>
<evidence type="ECO:0000256" key="2">
    <source>
        <dbReference type="ARBA" id="ARBA00010859"/>
    </source>
</evidence>